<accession>A0A2S7CCX9</accession>
<name>A0A2S7CCX9_9XANT</name>
<gene>
    <name evidence="3" type="ORF">CFBP1159_31800</name>
    <name evidence="2" type="ORF">XAC301_13510</name>
</gene>
<evidence type="ECO:0000259" key="1">
    <source>
        <dbReference type="Pfam" id="PF04606"/>
    </source>
</evidence>
<evidence type="ECO:0000313" key="2">
    <source>
        <dbReference type="EMBL" id="CAE6737600.1"/>
    </source>
</evidence>
<dbReference type="InterPro" id="IPR007684">
    <property type="entry name" value="Znf_Ogr/Delta"/>
</dbReference>
<proteinExistence type="predicted"/>
<dbReference type="Proteomes" id="UP000835243">
    <property type="component" value="Chromosome"/>
</dbReference>
<dbReference type="EMBL" id="HG992341">
    <property type="protein sequence ID" value="CAE6813540.1"/>
    <property type="molecule type" value="Genomic_DNA"/>
</dbReference>
<organism evidence="3">
    <name type="scientific">Xanthomonas arboricola pv. corylina</name>
    <dbReference type="NCBI Taxonomy" id="487821"/>
    <lineage>
        <taxon>Bacteria</taxon>
        <taxon>Pseudomonadati</taxon>
        <taxon>Pseudomonadota</taxon>
        <taxon>Gammaproteobacteria</taxon>
        <taxon>Lysobacterales</taxon>
        <taxon>Lysobacteraceae</taxon>
        <taxon>Xanthomonas</taxon>
    </lineage>
</organism>
<dbReference type="EMBL" id="HG992338">
    <property type="protein sequence ID" value="CAE6737619.1"/>
    <property type="molecule type" value="Genomic_DNA"/>
</dbReference>
<dbReference type="EMBL" id="HG992341">
    <property type="protein sequence ID" value="CAE6813548.1"/>
    <property type="molecule type" value="Genomic_DNA"/>
</dbReference>
<feature type="domain" description="Zinc finger Ogr/Delta-type" evidence="1">
    <location>
        <begin position="14"/>
        <end position="55"/>
    </location>
</feature>
<evidence type="ECO:0000313" key="4">
    <source>
        <dbReference type="Proteomes" id="UP000835287"/>
    </source>
</evidence>
<dbReference type="RefSeq" id="WP_074056808.1">
    <property type="nucleotide sequence ID" value="NZ_CP166095.2"/>
</dbReference>
<reference evidence="3 4" key="1">
    <citation type="submission" date="2021-02" db="EMBL/GenBank/DDBJ databases">
        <authorList>
            <person name="Pothier F. J."/>
        </authorList>
    </citation>
    <scope>NUCLEOTIDE SEQUENCE</scope>
    <source>
        <strain evidence="2 4">301</strain>
        <strain evidence="3">CFBP 1159</strain>
    </source>
</reference>
<dbReference type="AlphaFoldDB" id="A0A2S7CCX9"/>
<dbReference type="EMBL" id="HG992338">
    <property type="protein sequence ID" value="CAE6737600.1"/>
    <property type="molecule type" value="Genomic_DNA"/>
</dbReference>
<dbReference type="Pfam" id="PF04606">
    <property type="entry name" value="Ogr_Delta"/>
    <property type="match status" value="1"/>
</dbReference>
<dbReference type="Proteomes" id="UP000835287">
    <property type="component" value="Chromosome"/>
</dbReference>
<dbReference type="GeneID" id="55512914"/>
<evidence type="ECO:0000313" key="3">
    <source>
        <dbReference type="EMBL" id="CAE6813540.1"/>
    </source>
</evidence>
<protein>
    <recommendedName>
        <fullName evidence="1">Zinc finger Ogr/Delta-type domain-containing protein</fullName>
    </recommendedName>
</protein>
<keyword evidence="4" id="KW-1185">Reference proteome</keyword>
<sequence length="103" mass="11108">MSAVLPRRKAVFICEGCGSSLHKRSSYLTHRFLRNDVYVCDNPVCGASYTGHTELTGLCSPSGMPHAHSDLPPTPGYLRAMALKAYREVANAAQMDLLDAAAP</sequence>